<dbReference type="InterPro" id="IPR051044">
    <property type="entry name" value="MAG_DAG_Lipase"/>
</dbReference>
<comment type="caution">
    <text evidence="2">The sequence shown here is derived from an EMBL/GenBank/DDBJ whole genome shotgun (WGS) entry which is preliminary data.</text>
</comment>
<dbReference type="InterPro" id="IPR029058">
    <property type="entry name" value="AB_hydrolase_fold"/>
</dbReference>
<sequence length="319" mass="36060">MFISQEDKLIENQAEINLFWQQQVVQDKLLLSDHTLHYAYVIPAQAIQAVVISSGRIESLLKYQELIWELAQNNYAVFIIDHRGQGLSSRDLVNPHKGYIADFKNYTDDFSLFNQQIVDSLWHGKKYLLAHSMGSAIATLYLDHYPHRFSKVALCGPMFGIDLGKAPAWLAKGLTQTLNRLGAGKRYFIDQGDYLAKPFSENELTTSALRYQLFRQTYQANPVVQLGGVTVAWLNAAFIAMEKLSKINLTLPTLVLQAGADSIVDNSAQNAWLSHNKHAQLKCFEQAKHELLSEQDKIRTPVMTAIYEFFDLSTTETGS</sequence>
<dbReference type="AlphaFoldDB" id="A4C797"/>
<dbReference type="eggNOG" id="COG2267">
    <property type="taxonomic scope" value="Bacteria"/>
</dbReference>
<dbReference type="STRING" id="87626.PTD2_13564"/>
<evidence type="ECO:0000259" key="1">
    <source>
        <dbReference type="Pfam" id="PF12146"/>
    </source>
</evidence>
<reference evidence="2 3" key="1">
    <citation type="submission" date="2006-02" db="EMBL/GenBank/DDBJ databases">
        <authorList>
            <person name="Moran M.A."/>
            <person name="Kjelleberg S."/>
            <person name="Egan S."/>
            <person name="Saunders N."/>
            <person name="Thomas T."/>
            <person name="Ferriera S."/>
            <person name="Johnson J."/>
            <person name="Kravitz S."/>
            <person name="Halpern A."/>
            <person name="Remington K."/>
            <person name="Beeson K."/>
            <person name="Tran B."/>
            <person name="Rogers Y.-H."/>
            <person name="Friedman R."/>
            <person name="Venter J.C."/>
        </authorList>
    </citation>
    <scope>NUCLEOTIDE SEQUENCE [LARGE SCALE GENOMIC DNA]</scope>
    <source>
        <strain evidence="2 3">D2</strain>
    </source>
</reference>
<feature type="domain" description="Serine aminopeptidase S33" evidence="1">
    <location>
        <begin position="46"/>
        <end position="296"/>
    </location>
</feature>
<proteinExistence type="predicted"/>
<accession>A4C797</accession>
<keyword evidence="3" id="KW-1185">Reference proteome</keyword>
<name>A4C797_9GAMM</name>
<dbReference type="ESTHER" id="9gamm-a4c797">
    <property type="family name" value="Monoglyceridelipase_lysophospholip"/>
</dbReference>
<protein>
    <submittedName>
        <fullName evidence="2">Putative lysophospholipase L(2)</fullName>
    </submittedName>
</protein>
<dbReference type="EMBL" id="AAOH01000002">
    <property type="protein sequence ID" value="EAR29851.1"/>
    <property type="molecule type" value="Genomic_DNA"/>
</dbReference>
<organism evidence="2 3">
    <name type="scientific">Pseudoalteromonas tunicata D2</name>
    <dbReference type="NCBI Taxonomy" id="87626"/>
    <lineage>
        <taxon>Bacteria</taxon>
        <taxon>Pseudomonadati</taxon>
        <taxon>Pseudomonadota</taxon>
        <taxon>Gammaproteobacteria</taxon>
        <taxon>Alteromonadales</taxon>
        <taxon>Pseudoalteromonadaceae</taxon>
        <taxon>Pseudoalteromonas</taxon>
    </lineage>
</organism>
<dbReference type="Gene3D" id="3.40.50.1820">
    <property type="entry name" value="alpha/beta hydrolase"/>
    <property type="match status" value="1"/>
</dbReference>
<evidence type="ECO:0000313" key="2">
    <source>
        <dbReference type="EMBL" id="EAR29851.1"/>
    </source>
</evidence>
<dbReference type="HOGENOM" id="CLU_026209_10_1_6"/>
<dbReference type="Pfam" id="PF12146">
    <property type="entry name" value="Hydrolase_4"/>
    <property type="match status" value="1"/>
</dbReference>
<gene>
    <name evidence="2" type="ORF">PTD2_13564</name>
</gene>
<dbReference type="PANTHER" id="PTHR11614">
    <property type="entry name" value="PHOSPHOLIPASE-RELATED"/>
    <property type="match status" value="1"/>
</dbReference>
<dbReference type="Proteomes" id="UP000006201">
    <property type="component" value="Unassembled WGS sequence"/>
</dbReference>
<dbReference type="InterPro" id="IPR022742">
    <property type="entry name" value="Hydrolase_4"/>
</dbReference>
<dbReference type="SUPFAM" id="SSF53474">
    <property type="entry name" value="alpha/beta-Hydrolases"/>
    <property type="match status" value="1"/>
</dbReference>
<dbReference type="RefSeq" id="WP_009837724.1">
    <property type="nucleotide sequence ID" value="NZ_AAOH01000002.1"/>
</dbReference>
<dbReference type="OrthoDB" id="9788260at2"/>
<evidence type="ECO:0000313" key="3">
    <source>
        <dbReference type="Proteomes" id="UP000006201"/>
    </source>
</evidence>